<dbReference type="RefSeq" id="WP_007908260.1">
    <property type="nucleotide sequence ID" value="NZ_ADVG01000001.1"/>
</dbReference>
<reference evidence="2 3" key="1">
    <citation type="journal article" date="2011" name="Stand. Genomic Sci.">
        <title>Non-contiguous finished genome sequence and contextual data of the filamentous soil bacterium Ktedonobacter racemifer type strain (SOSP1-21).</title>
        <authorList>
            <person name="Chang Y.J."/>
            <person name="Land M."/>
            <person name="Hauser L."/>
            <person name="Chertkov O."/>
            <person name="Del Rio T.G."/>
            <person name="Nolan M."/>
            <person name="Copeland A."/>
            <person name="Tice H."/>
            <person name="Cheng J.F."/>
            <person name="Lucas S."/>
            <person name="Han C."/>
            <person name="Goodwin L."/>
            <person name="Pitluck S."/>
            <person name="Ivanova N."/>
            <person name="Ovchinikova G."/>
            <person name="Pati A."/>
            <person name="Chen A."/>
            <person name="Palaniappan K."/>
            <person name="Mavromatis K."/>
            <person name="Liolios K."/>
            <person name="Brettin T."/>
            <person name="Fiebig A."/>
            <person name="Rohde M."/>
            <person name="Abt B."/>
            <person name="Goker M."/>
            <person name="Detter J.C."/>
            <person name="Woyke T."/>
            <person name="Bristow J."/>
            <person name="Eisen J.A."/>
            <person name="Markowitz V."/>
            <person name="Hugenholtz P."/>
            <person name="Kyrpides N.C."/>
            <person name="Klenk H.P."/>
            <person name="Lapidus A."/>
        </authorList>
    </citation>
    <scope>NUCLEOTIDE SEQUENCE [LARGE SCALE GENOMIC DNA]</scope>
    <source>
        <strain evidence="3">DSM 44963</strain>
    </source>
</reference>
<keyword evidence="3" id="KW-1185">Reference proteome</keyword>
<evidence type="ECO:0000313" key="3">
    <source>
        <dbReference type="Proteomes" id="UP000004508"/>
    </source>
</evidence>
<organism evidence="2 3">
    <name type="scientific">Ktedonobacter racemifer DSM 44963</name>
    <dbReference type="NCBI Taxonomy" id="485913"/>
    <lineage>
        <taxon>Bacteria</taxon>
        <taxon>Bacillati</taxon>
        <taxon>Chloroflexota</taxon>
        <taxon>Ktedonobacteria</taxon>
        <taxon>Ktedonobacterales</taxon>
        <taxon>Ktedonobacteraceae</taxon>
        <taxon>Ktedonobacter</taxon>
    </lineage>
</organism>
<proteinExistence type="predicted"/>
<accession>D6TGH9</accession>
<evidence type="ECO:0000256" key="1">
    <source>
        <dbReference type="SAM" id="MobiDB-lite"/>
    </source>
</evidence>
<dbReference type="InParanoid" id="D6TGH9"/>
<dbReference type="OrthoDB" id="147928at2"/>
<gene>
    <name evidence="2" type="ORF">Krac_12324</name>
</gene>
<comment type="caution">
    <text evidence="2">The sequence shown here is derived from an EMBL/GenBank/DDBJ whole genome shotgun (WGS) entry which is preliminary data.</text>
</comment>
<dbReference type="AlphaFoldDB" id="D6TGH9"/>
<dbReference type="Proteomes" id="UP000004508">
    <property type="component" value="Unassembled WGS sequence"/>
</dbReference>
<sequence>MTDLLTSSEARALLGNMSPSSFKNLVDGKKIRKVTAPGKTQGKYVAEDVQKLAEELKPFLEAEKNSRQASQDRGSYKDNPSHPAATDWARDSDLPYMLAYDYEMYGVENTVDISITHKWWQKNPYMARLLFDANDRRNIWGGITIMPMEEETIIRILKDEMTERDIKPEHILTYEPGKQYVGYVASATVKKEYATHFKGLLKSVFNFACQQYPDIQVAKLYAYASSPEGWDLIKRLFFTPRRDINRNAFELDLFERNPSPYLKSFQECLKAKGATIFEPNW</sequence>
<name>D6TGH9_KTERA</name>
<protein>
    <submittedName>
        <fullName evidence="2">Uncharacterized protein</fullName>
    </submittedName>
</protein>
<feature type="region of interest" description="Disordered" evidence="1">
    <location>
        <begin position="61"/>
        <end position="87"/>
    </location>
</feature>
<evidence type="ECO:0000313" key="2">
    <source>
        <dbReference type="EMBL" id="EFH90691.1"/>
    </source>
</evidence>
<dbReference type="EMBL" id="ADVG01000001">
    <property type="protein sequence ID" value="EFH90691.1"/>
    <property type="molecule type" value="Genomic_DNA"/>
</dbReference>